<name>A0A1K1Y4A9_9GAMM</name>
<feature type="signal peptide" evidence="9">
    <location>
        <begin position="1"/>
        <end position="21"/>
    </location>
</feature>
<keyword evidence="3 9" id="KW-0732">Signal</keyword>
<accession>A0A1K1Y4A9</accession>
<evidence type="ECO:0000256" key="9">
    <source>
        <dbReference type="SAM" id="SignalP"/>
    </source>
</evidence>
<dbReference type="GO" id="GO:0016491">
    <property type="term" value="F:oxidoreductase activity"/>
    <property type="evidence" value="ECO:0007669"/>
    <property type="project" value="InterPro"/>
</dbReference>
<gene>
    <name evidence="11" type="ORF">SAMN02745752_02116</name>
</gene>
<evidence type="ECO:0000256" key="6">
    <source>
        <dbReference type="ARBA" id="ARBA00023284"/>
    </source>
</evidence>
<organism evidence="11 12">
    <name type="scientific">Marinospirillum alkaliphilum DSM 21637</name>
    <dbReference type="NCBI Taxonomy" id="1122209"/>
    <lineage>
        <taxon>Bacteria</taxon>
        <taxon>Pseudomonadati</taxon>
        <taxon>Pseudomonadota</taxon>
        <taxon>Gammaproteobacteria</taxon>
        <taxon>Oceanospirillales</taxon>
        <taxon>Oceanospirillaceae</taxon>
        <taxon>Marinospirillum</taxon>
    </lineage>
</organism>
<evidence type="ECO:0000256" key="5">
    <source>
        <dbReference type="ARBA" id="ARBA00023157"/>
    </source>
</evidence>
<keyword evidence="12" id="KW-1185">Reference proteome</keyword>
<dbReference type="PROSITE" id="PS51352">
    <property type="entry name" value="THIOREDOXIN_2"/>
    <property type="match status" value="1"/>
</dbReference>
<dbReference type="Proteomes" id="UP000182350">
    <property type="component" value="Unassembled WGS sequence"/>
</dbReference>
<dbReference type="InterPro" id="IPR013766">
    <property type="entry name" value="Thioredoxin_domain"/>
</dbReference>
<dbReference type="EMBL" id="FPJW01000007">
    <property type="protein sequence ID" value="SFX56727.1"/>
    <property type="molecule type" value="Genomic_DNA"/>
</dbReference>
<comment type="similarity">
    <text evidence="2">Belongs to the thioredoxin family. DsbA subfamily.</text>
</comment>
<dbReference type="OrthoDB" id="9784896at2"/>
<feature type="domain" description="Thioredoxin" evidence="10">
    <location>
        <begin position="13"/>
        <end position="197"/>
    </location>
</feature>
<dbReference type="InterPro" id="IPR050824">
    <property type="entry name" value="Thiol_disulfide_DsbA"/>
</dbReference>
<dbReference type="CDD" id="cd03019">
    <property type="entry name" value="DsbA_DsbA"/>
    <property type="match status" value="1"/>
</dbReference>
<sequence>MTRLFRTLLLVLLLTSTTLLAQSYRTLNERVPTQVASGKIEVTSIFSYTCPFCYQLEPQLEAWAAKLPADVEVVHLPAAFNSQWEHLARGYYIMDALDITEQAHMALFDEIHQKQNNLGSVRAMAQFFERYGVKAEDTERLYRSFGVESRLRQDTARLRGYRVTGVPALVIDGRYVIDGQSAGSLPNMLKVADQVIEQVRASR</sequence>
<protein>
    <recommendedName>
        <fullName evidence="7">Thiol:disulfide interchange protein</fullName>
    </recommendedName>
</protein>
<evidence type="ECO:0000259" key="10">
    <source>
        <dbReference type="PROSITE" id="PS51352"/>
    </source>
</evidence>
<evidence type="ECO:0000256" key="3">
    <source>
        <dbReference type="ARBA" id="ARBA00022729"/>
    </source>
</evidence>
<dbReference type="InterPro" id="IPR001853">
    <property type="entry name" value="DSBA-like_thioredoxin_dom"/>
</dbReference>
<dbReference type="InterPro" id="IPR023205">
    <property type="entry name" value="DsbA/DsbL"/>
</dbReference>
<evidence type="ECO:0000256" key="7">
    <source>
        <dbReference type="PIRNR" id="PIRNR001488"/>
    </source>
</evidence>
<dbReference type="PANTHER" id="PTHR35891">
    <property type="entry name" value="THIOL:DISULFIDE INTERCHANGE PROTEIN DSBA"/>
    <property type="match status" value="1"/>
</dbReference>
<evidence type="ECO:0000313" key="12">
    <source>
        <dbReference type="Proteomes" id="UP000182350"/>
    </source>
</evidence>
<dbReference type="SUPFAM" id="SSF52833">
    <property type="entry name" value="Thioredoxin-like"/>
    <property type="match status" value="1"/>
</dbReference>
<dbReference type="Gene3D" id="3.40.30.10">
    <property type="entry name" value="Glutaredoxin"/>
    <property type="match status" value="1"/>
</dbReference>
<keyword evidence="6" id="KW-0676">Redox-active center</keyword>
<feature type="disulfide bond" description="Redox-active" evidence="8">
    <location>
        <begin position="50"/>
        <end position="53"/>
    </location>
</feature>
<evidence type="ECO:0000256" key="2">
    <source>
        <dbReference type="ARBA" id="ARBA00005791"/>
    </source>
</evidence>
<dbReference type="Pfam" id="PF01323">
    <property type="entry name" value="DSBA"/>
    <property type="match status" value="1"/>
</dbReference>
<keyword evidence="5 7" id="KW-1015">Disulfide bond</keyword>
<dbReference type="AlphaFoldDB" id="A0A1K1Y4A9"/>
<feature type="chain" id="PRO_5012543644" description="Thiol:disulfide interchange protein" evidence="9">
    <location>
        <begin position="22"/>
        <end position="203"/>
    </location>
</feature>
<dbReference type="InterPro" id="IPR036249">
    <property type="entry name" value="Thioredoxin-like_sf"/>
</dbReference>
<dbReference type="GO" id="GO:0042597">
    <property type="term" value="C:periplasmic space"/>
    <property type="evidence" value="ECO:0007669"/>
    <property type="project" value="UniProtKB-SubCell"/>
</dbReference>
<dbReference type="RefSeq" id="WP_072326431.1">
    <property type="nucleotide sequence ID" value="NZ_FPJW01000007.1"/>
</dbReference>
<dbReference type="PIRSF" id="PIRSF001488">
    <property type="entry name" value="Tdi_protein"/>
    <property type="match status" value="1"/>
</dbReference>
<dbReference type="STRING" id="1122209.SAMN02745752_02116"/>
<reference evidence="11 12" key="1">
    <citation type="submission" date="2016-11" db="EMBL/GenBank/DDBJ databases">
        <authorList>
            <person name="Jaros S."/>
            <person name="Januszkiewicz K."/>
            <person name="Wedrychowicz H."/>
        </authorList>
    </citation>
    <scope>NUCLEOTIDE SEQUENCE [LARGE SCALE GENOMIC DNA]</scope>
    <source>
        <strain evidence="11 12">DSM 21637</strain>
    </source>
</reference>
<evidence type="ECO:0000256" key="4">
    <source>
        <dbReference type="ARBA" id="ARBA00022764"/>
    </source>
</evidence>
<comment type="subcellular location">
    <subcellularLocation>
        <location evidence="1 7">Periplasm</location>
    </subcellularLocation>
</comment>
<keyword evidence="4 7" id="KW-0574">Periplasm</keyword>
<evidence type="ECO:0000256" key="1">
    <source>
        <dbReference type="ARBA" id="ARBA00004418"/>
    </source>
</evidence>
<dbReference type="PANTHER" id="PTHR35891:SF2">
    <property type="entry name" value="THIOL:DISULFIDE INTERCHANGE PROTEIN DSBA"/>
    <property type="match status" value="1"/>
</dbReference>
<proteinExistence type="inferred from homology"/>
<evidence type="ECO:0000256" key="8">
    <source>
        <dbReference type="PIRSR" id="PIRSR001488-1"/>
    </source>
</evidence>
<evidence type="ECO:0000313" key="11">
    <source>
        <dbReference type="EMBL" id="SFX56727.1"/>
    </source>
</evidence>